<name>A0AAD9HGY1_9PEZI</name>
<dbReference type="PANTHER" id="PTHR28180">
    <property type="entry name" value="CONSERVED MITOCHONDRIAL PROTEIN-RELATED"/>
    <property type="match status" value="1"/>
</dbReference>
<evidence type="ECO:0000313" key="2">
    <source>
        <dbReference type="Proteomes" id="UP001232148"/>
    </source>
</evidence>
<accession>A0AAD9HGY1</accession>
<organism evidence="1 2">
    <name type="scientific">Colletotrichum zoysiae</name>
    <dbReference type="NCBI Taxonomy" id="1216348"/>
    <lineage>
        <taxon>Eukaryota</taxon>
        <taxon>Fungi</taxon>
        <taxon>Dikarya</taxon>
        <taxon>Ascomycota</taxon>
        <taxon>Pezizomycotina</taxon>
        <taxon>Sordariomycetes</taxon>
        <taxon>Hypocreomycetidae</taxon>
        <taxon>Glomerellales</taxon>
        <taxon>Glomerellaceae</taxon>
        <taxon>Colletotrichum</taxon>
        <taxon>Colletotrichum graminicola species complex</taxon>
    </lineage>
</organism>
<reference evidence="1" key="1">
    <citation type="submission" date="2021-06" db="EMBL/GenBank/DDBJ databases">
        <title>Comparative genomics, transcriptomics and evolutionary studies reveal genomic signatures of adaptation to plant cell wall in hemibiotrophic fungi.</title>
        <authorList>
            <consortium name="DOE Joint Genome Institute"/>
            <person name="Baroncelli R."/>
            <person name="Diaz J.F."/>
            <person name="Benocci T."/>
            <person name="Peng M."/>
            <person name="Battaglia E."/>
            <person name="Haridas S."/>
            <person name="Andreopoulos W."/>
            <person name="Labutti K."/>
            <person name="Pangilinan J."/>
            <person name="Floch G.L."/>
            <person name="Makela M.R."/>
            <person name="Henrissat B."/>
            <person name="Grigoriev I.V."/>
            <person name="Crouch J.A."/>
            <person name="De Vries R.P."/>
            <person name="Sukno S.A."/>
            <person name="Thon M.R."/>
        </authorList>
    </citation>
    <scope>NUCLEOTIDE SEQUENCE</scope>
    <source>
        <strain evidence="1">MAFF235873</strain>
    </source>
</reference>
<sequence>MEMAVSLDFLEKYRQAESDLDATEQTWYLAAAAALAGANVGARQPDLYQMATKDLPLEKELIVQRRIKEVLLKLSLMIGNPRTLGSLIPLFGAFKPGAVDLFGPRTEEQGDAEALERRKKRAADHFATLWSPDAARSNHEILKKNHTDAYLLLAEWSYPWWFSEDRILSLVETQIALAGGITLSNAPLQATWHTRGIVRCGGSKELAERSQNLFLEVGRKFNSLIGDVQLVRDMDFQQPGFLTSFAK</sequence>
<dbReference type="EMBL" id="MU842888">
    <property type="protein sequence ID" value="KAK2027849.1"/>
    <property type="molecule type" value="Genomic_DNA"/>
</dbReference>
<keyword evidence="2" id="KW-1185">Reference proteome</keyword>
<dbReference type="InterPro" id="IPR052999">
    <property type="entry name" value="PTS1_Protein"/>
</dbReference>
<protein>
    <submittedName>
        <fullName evidence="1">Uncharacterized protein</fullName>
    </submittedName>
</protein>
<dbReference type="Proteomes" id="UP001232148">
    <property type="component" value="Unassembled WGS sequence"/>
</dbReference>
<dbReference type="Gene3D" id="1.20.1290.10">
    <property type="entry name" value="AhpD-like"/>
    <property type="match status" value="1"/>
</dbReference>
<dbReference type="AlphaFoldDB" id="A0AAD9HGY1"/>
<gene>
    <name evidence="1" type="ORF">LX32DRAFT_640575</name>
</gene>
<comment type="caution">
    <text evidence="1">The sequence shown here is derived from an EMBL/GenBank/DDBJ whole genome shotgun (WGS) entry which is preliminary data.</text>
</comment>
<evidence type="ECO:0000313" key="1">
    <source>
        <dbReference type="EMBL" id="KAK2027849.1"/>
    </source>
</evidence>
<dbReference type="InterPro" id="IPR029032">
    <property type="entry name" value="AhpD-like"/>
</dbReference>
<proteinExistence type="predicted"/>